<accession>A0A0C9WJ87</accession>
<proteinExistence type="predicted"/>
<dbReference type="InterPro" id="IPR037238">
    <property type="entry name" value="YbiA-like_sf"/>
</dbReference>
<dbReference type="CDD" id="cd15457">
    <property type="entry name" value="NADAR"/>
    <property type="match status" value="1"/>
</dbReference>
<organism evidence="2 3">
    <name type="scientific">Laccaria amethystina LaAM-08-1</name>
    <dbReference type="NCBI Taxonomy" id="1095629"/>
    <lineage>
        <taxon>Eukaryota</taxon>
        <taxon>Fungi</taxon>
        <taxon>Dikarya</taxon>
        <taxon>Basidiomycota</taxon>
        <taxon>Agaricomycotina</taxon>
        <taxon>Agaricomycetes</taxon>
        <taxon>Agaricomycetidae</taxon>
        <taxon>Agaricales</taxon>
        <taxon>Agaricineae</taxon>
        <taxon>Hydnangiaceae</taxon>
        <taxon>Laccaria</taxon>
    </lineage>
</organism>
<evidence type="ECO:0000313" key="3">
    <source>
        <dbReference type="Proteomes" id="UP000054477"/>
    </source>
</evidence>
<reference evidence="3" key="2">
    <citation type="submission" date="2015-01" db="EMBL/GenBank/DDBJ databases">
        <title>Evolutionary Origins and Diversification of the Mycorrhizal Mutualists.</title>
        <authorList>
            <consortium name="DOE Joint Genome Institute"/>
            <consortium name="Mycorrhizal Genomics Consortium"/>
            <person name="Kohler A."/>
            <person name="Kuo A."/>
            <person name="Nagy L.G."/>
            <person name="Floudas D."/>
            <person name="Copeland A."/>
            <person name="Barry K.W."/>
            <person name="Cichocki N."/>
            <person name="Veneault-Fourrey C."/>
            <person name="LaButti K."/>
            <person name="Lindquist E.A."/>
            <person name="Lipzen A."/>
            <person name="Lundell T."/>
            <person name="Morin E."/>
            <person name="Murat C."/>
            <person name="Riley R."/>
            <person name="Ohm R."/>
            <person name="Sun H."/>
            <person name="Tunlid A."/>
            <person name="Henrissat B."/>
            <person name="Grigoriev I.V."/>
            <person name="Hibbett D.S."/>
            <person name="Martin F."/>
        </authorList>
    </citation>
    <scope>NUCLEOTIDE SEQUENCE [LARGE SCALE GENOMIC DNA]</scope>
    <source>
        <strain evidence="3">LaAM-08-1</strain>
    </source>
</reference>
<dbReference type="Gene3D" id="1.10.357.40">
    <property type="entry name" value="YbiA-like"/>
    <property type="match status" value="1"/>
</dbReference>
<dbReference type="Proteomes" id="UP000054477">
    <property type="component" value="Unassembled WGS sequence"/>
</dbReference>
<feature type="domain" description="NADAR" evidence="1">
    <location>
        <begin position="49"/>
        <end position="190"/>
    </location>
</feature>
<dbReference type="NCBIfam" id="TIGR02464">
    <property type="entry name" value="ribofla_fusion"/>
    <property type="match status" value="1"/>
</dbReference>
<gene>
    <name evidence="2" type="ORF">K443DRAFT_134796</name>
</gene>
<keyword evidence="3" id="KW-1185">Reference proteome</keyword>
<protein>
    <recommendedName>
        <fullName evidence="1">NADAR domain-containing protein</fullName>
    </recommendedName>
</protein>
<dbReference type="SUPFAM" id="SSF143990">
    <property type="entry name" value="YbiA-like"/>
    <property type="match status" value="1"/>
</dbReference>
<dbReference type="InterPro" id="IPR012816">
    <property type="entry name" value="NADAR"/>
</dbReference>
<dbReference type="AlphaFoldDB" id="A0A0C9WJ87"/>
<dbReference type="EMBL" id="KN838802">
    <property type="protein sequence ID" value="KIJ94264.1"/>
    <property type="molecule type" value="Genomic_DNA"/>
</dbReference>
<dbReference type="Pfam" id="PF08719">
    <property type="entry name" value="NADAR"/>
    <property type="match status" value="1"/>
</dbReference>
<dbReference type="STRING" id="1095629.A0A0C9WJ87"/>
<sequence length="276" mass="31062">MCPSVDCCFQWLTKLLHLVNMNFPQVGRNGIRGGDRSLRHSSSPPSPIFFYHKHDRHYGFTNFSDHPVCYERMMYPTSEHLFQSFKFLPDWPSVAKHIRSCSSPSDALAVARRFQDHVRHDWKRINIQMMDKVLLLKFTQHPGLKDELLATGNAELIENSDSDSFWGVGADGKGRNELGKALMGLRDKLRNASAPQDLGALPRDTFEMTTTLSTAVQRFLPPQPANLCQYCSLQPKFQNHPYCSKTCANEAALLCNVGEPLSAHTANAEACLLLLA</sequence>
<name>A0A0C9WJ87_9AGAR</name>
<evidence type="ECO:0000313" key="2">
    <source>
        <dbReference type="EMBL" id="KIJ94264.1"/>
    </source>
</evidence>
<dbReference type="OrthoDB" id="206452at2759"/>
<dbReference type="HOGENOM" id="CLU_900378_0_0_1"/>
<evidence type="ECO:0000259" key="1">
    <source>
        <dbReference type="Pfam" id="PF08719"/>
    </source>
</evidence>
<reference evidence="2 3" key="1">
    <citation type="submission" date="2014-04" db="EMBL/GenBank/DDBJ databases">
        <authorList>
            <consortium name="DOE Joint Genome Institute"/>
            <person name="Kuo A."/>
            <person name="Kohler A."/>
            <person name="Nagy L.G."/>
            <person name="Floudas D."/>
            <person name="Copeland A."/>
            <person name="Barry K.W."/>
            <person name="Cichocki N."/>
            <person name="Veneault-Fourrey C."/>
            <person name="LaButti K."/>
            <person name="Lindquist E.A."/>
            <person name="Lipzen A."/>
            <person name="Lundell T."/>
            <person name="Morin E."/>
            <person name="Murat C."/>
            <person name="Sun H."/>
            <person name="Tunlid A."/>
            <person name="Henrissat B."/>
            <person name="Grigoriev I.V."/>
            <person name="Hibbett D.S."/>
            <person name="Martin F."/>
            <person name="Nordberg H.P."/>
            <person name="Cantor M.N."/>
            <person name="Hua S.X."/>
        </authorList>
    </citation>
    <scope>NUCLEOTIDE SEQUENCE [LARGE SCALE GENOMIC DNA]</scope>
    <source>
        <strain evidence="2 3">LaAM-08-1</strain>
    </source>
</reference>